<dbReference type="InterPro" id="IPR019004">
    <property type="entry name" value="YqeY/Aim41"/>
</dbReference>
<dbReference type="Pfam" id="PF09424">
    <property type="entry name" value="YqeY"/>
    <property type="match status" value="1"/>
</dbReference>
<proteinExistence type="predicted"/>
<dbReference type="Gene3D" id="1.10.10.410">
    <property type="match status" value="1"/>
</dbReference>
<accession>A0A1G2DYP6</accession>
<dbReference type="PANTHER" id="PTHR28055:SF1">
    <property type="entry name" value="ALTERED INHERITANCE OF MITOCHONDRIA PROTEIN 41, MITOCHONDRIAL"/>
    <property type="match status" value="1"/>
</dbReference>
<dbReference type="EMBL" id="MHLY01000007">
    <property type="protein sequence ID" value="OGZ18679.1"/>
    <property type="molecule type" value="Genomic_DNA"/>
</dbReference>
<protein>
    <recommendedName>
        <fullName evidence="3">Glutamyl-tRNA amidotransferase</fullName>
    </recommendedName>
</protein>
<gene>
    <name evidence="1" type="ORF">A2175_00075</name>
</gene>
<name>A0A1G2DYP6_9BACT</name>
<evidence type="ECO:0000313" key="2">
    <source>
        <dbReference type="Proteomes" id="UP000176755"/>
    </source>
</evidence>
<evidence type="ECO:0008006" key="3">
    <source>
        <dbReference type="Google" id="ProtNLM"/>
    </source>
</evidence>
<dbReference type="InterPro" id="IPR003789">
    <property type="entry name" value="Asn/Gln_tRNA_amidoTrase-B-like"/>
</dbReference>
<dbReference type="InterPro" id="IPR023168">
    <property type="entry name" value="GatB_Yqey_C_2"/>
</dbReference>
<dbReference type="SUPFAM" id="SSF89095">
    <property type="entry name" value="GatB/YqeY motif"/>
    <property type="match status" value="1"/>
</dbReference>
<reference evidence="1 2" key="1">
    <citation type="journal article" date="2016" name="Nat. Commun.">
        <title>Thousands of microbial genomes shed light on interconnected biogeochemical processes in an aquifer system.</title>
        <authorList>
            <person name="Anantharaman K."/>
            <person name="Brown C.T."/>
            <person name="Hug L.A."/>
            <person name="Sharon I."/>
            <person name="Castelle C.J."/>
            <person name="Probst A.J."/>
            <person name="Thomas B.C."/>
            <person name="Singh A."/>
            <person name="Wilkins M.J."/>
            <person name="Karaoz U."/>
            <person name="Brodie E.L."/>
            <person name="Williams K.H."/>
            <person name="Hubbard S.S."/>
            <person name="Banfield J.F."/>
        </authorList>
    </citation>
    <scope>NUCLEOTIDE SEQUENCE [LARGE SCALE GENOMIC DNA]</scope>
</reference>
<dbReference type="STRING" id="1801663.A2175_00075"/>
<dbReference type="PANTHER" id="PTHR28055">
    <property type="entry name" value="ALTERED INHERITANCE OF MITOCHONDRIA PROTEIN 41, MITOCHONDRIAL"/>
    <property type="match status" value="1"/>
</dbReference>
<sequence>MLKEKISQNLNSALKEKRELEVSVLRQLLAAVFNKEKEKRYKLSKEKPNLDLEKLGKESPQIKELEKQSAFNDEEIIEVISSEIKKEKEALTLFEKGKRDDLVKKVKAEIEILGKYLPEQLSEDELKKLIREAIAKVGAKEMRDMGKVMAELMPKIKGQADTGQISQNVKDLLSTAQGK</sequence>
<dbReference type="AlphaFoldDB" id="A0A1G2DYP6"/>
<dbReference type="InterPro" id="IPR042184">
    <property type="entry name" value="YqeY/Aim41_N"/>
</dbReference>
<comment type="caution">
    <text evidence="1">The sequence shown here is derived from an EMBL/GenBank/DDBJ whole genome shotgun (WGS) entry which is preliminary data.</text>
</comment>
<dbReference type="Gene3D" id="1.10.1510.10">
    <property type="entry name" value="Uncharacterised protein YqeY/AIM41 PF09424, N-terminal domain"/>
    <property type="match status" value="1"/>
</dbReference>
<dbReference type="GO" id="GO:0016884">
    <property type="term" value="F:carbon-nitrogen ligase activity, with glutamine as amido-N-donor"/>
    <property type="evidence" value="ECO:0007669"/>
    <property type="project" value="InterPro"/>
</dbReference>
<evidence type="ECO:0000313" key="1">
    <source>
        <dbReference type="EMBL" id="OGZ18679.1"/>
    </source>
</evidence>
<organism evidence="1 2">
    <name type="scientific">Candidatus Nealsonbacteria bacterium RBG_13_42_11</name>
    <dbReference type="NCBI Taxonomy" id="1801663"/>
    <lineage>
        <taxon>Bacteria</taxon>
        <taxon>Candidatus Nealsoniibacteriota</taxon>
    </lineage>
</organism>
<dbReference type="Proteomes" id="UP000176755">
    <property type="component" value="Unassembled WGS sequence"/>
</dbReference>